<evidence type="ECO:0008006" key="4">
    <source>
        <dbReference type="Google" id="ProtNLM"/>
    </source>
</evidence>
<feature type="compositionally biased region" description="Low complexity" evidence="1">
    <location>
        <begin position="405"/>
        <end position="419"/>
    </location>
</feature>
<dbReference type="Gene3D" id="1.20.1260.20">
    <property type="entry name" value="PPE superfamily"/>
    <property type="match status" value="1"/>
</dbReference>
<dbReference type="AlphaFoldDB" id="A0A4R6SMX6"/>
<feature type="compositionally biased region" description="Polar residues" evidence="1">
    <location>
        <begin position="312"/>
        <end position="325"/>
    </location>
</feature>
<organism evidence="2 3">
    <name type="scientific">Labedaea rhizosphaerae</name>
    <dbReference type="NCBI Taxonomy" id="598644"/>
    <lineage>
        <taxon>Bacteria</taxon>
        <taxon>Bacillati</taxon>
        <taxon>Actinomycetota</taxon>
        <taxon>Actinomycetes</taxon>
        <taxon>Pseudonocardiales</taxon>
        <taxon>Pseudonocardiaceae</taxon>
        <taxon>Labedaea</taxon>
    </lineage>
</organism>
<comment type="caution">
    <text evidence="2">The sequence shown here is derived from an EMBL/GenBank/DDBJ whole genome shotgun (WGS) entry which is preliminary data.</text>
</comment>
<sequence>MAKDGFTNDLDVDFKPEQTTKVSQAPANSGNSAMPVVGTNAQSQWATWDPNQWWTDWNLPADPRPSWELWFDWVKQLKNAVPALQQASTDWQTLIGQFDTSLQNVRGMRADLTEWTGPSAQTMAQSLDRLENSITTKANAIRDNPAKLNDVVQTINDAVAPMTALDAEYQKVLQDLNACRQVALRGRPIMLNIAMQMLKAGTALENSVQTDNLAPQPTPPAGIELTDAQAGNTQQFANVAGSSGLTDPGNVSQGQQVAVAHAPTVAGASGITDPGTVTAATGQGMAHAPGVAISAGGGQGTEVTMPGDSAAQVASSPTLASSSAGTLAPMPAVPTGAAAPMGTAPTVTGAGAGFVPMTSMPMGGGGGGGGIARTPSVASTGSLTSVPVTPAGAPGSASRIGSNLPQPAAPQQQPGHTTDPVPVAVPLMAPPIAGRAGASGSVAVPSGLAGRTAGANRKTVITGVPQGRQRETLRLRDESDQQLDTEAFDTPGAGSGVVSGRPPVA</sequence>
<evidence type="ECO:0000313" key="2">
    <source>
        <dbReference type="EMBL" id="TDQ04920.1"/>
    </source>
</evidence>
<feature type="compositionally biased region" description="Polar residues" evidence="1">
    <location>
        <begin position="376"/>
        <end position="387"/>
    </location>
</feature>
<proteinExistence type="predicted"/>
<feature type="region of interest" description="Disordered" evidence="1">
    <location>
        <begin position="1"/>
        <end position="34"/>
    </location>
</feature>
<evidence type="ECO:0000256" key="1">
    <source>
        <dbReference type="SAM" id="MobiDB-lite"/>
    </source>
</evidence>
<dbReference type="InterPro" id="IPR038332">
    <property type="entry name" value="PPE_sf"/>
</dbReference>
<feature type="region of interest" description="Disordered" evidence="1">
    <location>
        <begin position="365"/>
        <end position="419"/>
    </location>
</feature>
<feature type="compositionally biased region" description="Polar residues" evidence="1">
    <location>
        <begin position="19"/>
        <end position="32"/>
    </location>
</feature>
<accession>A0A4R6SMX6</accession>
<gene>
    <name evidence="2" type="ORF">EV186_101881</name>
</gene>
<dbReference type="RefSeq" id="WP_133847756.1">
    <property type="nucleotide sequence ID" value="NZ_SNXZ01000001.1"/>
</dbReference>
<keyword evidence="3" id="KW-1185">Reference proteome</keyword>
<feature type="region of interest" description="Disordered" evidence="1">
    <location>
        <begin position="291"/>
        <end position="327"/>
    </location>
</feature>
<evidence type="ECO:0000313" key="3">
    <source>
        <dbReference type="Proteomes" id="UP000295444"/>
    </source>
</evidence>
<name>A0A4R6SMX6_LABRH</name>
<dbReference type="Proteomes" id="UP000295444">
    <property type="component" value="Unassembled WGS sequence"/>
</dbReference>
<reference evidence="2 3" key="1">
    <citation type="submission" date="2019-03" db="EMBL/GenBank/DDBJ databases">
        <title>Genomic Encyclopedia of Type Strains, Phase IV (KMG-IV): sequencing the most valuable type-strain genomes for metagenomic binning, comparative biology and taxonomic classification.</title>
        <authorList>
            <person name="Goeker M."/>
        </authorList>
    </citation>
    <scope>NUCLEOTIDE SEQUENCE [LARGE SCALE GENOMIC DNA]</scope>
    <source>
        <strain evidence="2 3">DSM 45361</strain>
    </source>
</reference>
<feature type="compositionally biased region" description="Basic and acidic residues" evidence="1">
    <location>
        <begin position="468"/>
        <end position="479"/>
    </location>
</feature>
<protein>
    <recommendedName>
        <fullName evidence="4">PPE family protein</fullName>
    </recommendedName>
</protein>
<feature type="region of interest" description="Disordered" evidence="1">
    <location>
        <begin position="464"/>
        <end position="505"/>
    </location>
</feature>
<dbReference type="EMBL" id="SNXZ01000001">
    <property type="protein sequence ID" value="TDQ04920.1"/>
    <property type="molecule type" value="Genomic_DNA"/>
</dbReference>